<dbReference type="SUPFAM" id="SSF158997">
    <property type="entry name" value="Trm112p-like"/>
    <property type="match status" value="1"/>
</dbReference>
<gene>
    <name evidence="2" type="ORF">BACPEC_00130</name>
</gene>
<evidence type="ECO:0000313" key="3">
    <source>
        <dbReference type="Proteomes" id="UP000003136"/>
    </source>
</evidence>
<dbReference type="HOGENOM" id="CLU_523505_0_0_9"/>
<evidence type="ECO:0000313" key="2">
    <source>
        <dbReference type="EMBL" id="EEC58789.1"/>
    </source>
</evidence>
<keyword evidence="1" id="KW-0472">Membrane</keyword>
<feature type="transmembrane region" description="Helical" evidence="1">
    <location>
        <begin position="418"/>
        <end position="438"/>
    </location>
</feature>
<dbReference type="InterPro" id="IPR005651">
    <property type="entry name" value="Trm112-like"/>
</dbReference>
<feature type="transmembrane region" description="Helical" evidence="1">
    <location>
        <begin position="535"/>
        <end position="556"/>
    </location>
</feature>
<keyword evidence="3" id="KW-1185">Reference proteome</keyword>
<protein>
    <recommendedName>
        <fullName evidence="4">DZANK-type domain-containing protein</fullName>
    </recommendedName>
</protein>
<feature type="transmembrane region" description="Helical" evidence="1">
    <location>
        <begin position="367"/>
        <end position="386"/>
    </location>
</feature>
<evidence type="ECO:0008006" key="4">
    <source>
        <dbReference type="Google" id="ProtNLM"/>
    </source>
</evidence>
<keyword evidence="1" id="KW-0812">Transmembrane</keyword>
<reference evidence="2 3" key="1">
    <citation type="submission" date="2008-11" db="EMBL/GenBank/DDBJ databases">
        <title>Draft genome sequence of Bacteroides pectinophilus (ATCC 43243).</title>
        <authorList>
            <person name="Sudarsanam P."/>
            <person name="Ley R."/>
            <person name="Guruge J."/>
            <person name="Turnbaugh P.J."/>
            <person name="Mahowald M."/>
            <person name="Liep D."/>
            <person name="Gordon J."/>
        </authorList>
    </citation>
    <scope>NUCLEOTIDE SEQUENCE [LARGE SCALE GENOMIC DNA]</scope>
    <source>
        <strain evidence="2 3">ATCC 43243</strain>
    </source>
</reference>
<name>B7AN78_9FIRM</name>
<feature type="transmembrane region" description="Helical" evidence="1">
    <location>
        <begin position="476"/>
        <end position="497"/>
    </location>
</feature>
<reference evidence="2 3" key="2">
    <citation type="submission" date="2008-11" db="EMBL/GenBank/DDBJ databases">
        <authorList>
            <person name="Fulton L."/>
            <person name="Clifton S."/>
            <person name="Fulton B."/>
            <person name="Xu J."/>
            <person name="Minx P."/>
            <person name="Pepin K.H."/>
            <person name="Johnson M."/>
            <person name="Bhonagiri V."/>
            <person name="Nash W.E."/>
            <person name="Mardis E.R."/>
            <person name="Wilson R.K."/>
        </authorList>
    </citation>
    <scope>NUCLEOTIDE SEQUENCE [LARGE SCALE GENOMIC DNA]</scope>
    <source>
        <strain evidence="2 3">ATCC 43243</strain>
    </source>
</reference>
<dbReference type="Proteomes" id="UP000003136">
    <property type="component" value="Unassembled WGS sequence"/>
</dbReference>
<keyword evidence="1" id="KW-1133">Transmembrane helix</keyword>
<dbReference type="eggNOG" id="COG1198">
    <property type="taxonomic scope" value="Bacteria"/>
</dbReference>
<organism evidence="2 3">
    <name type="scientific">[Bacteroides] pectinophilus ATCC 43243</name>
    <dbReference type="NCBI Taxonomy" id="483218"/>
    <lineage>
        <taxon>Bacteria</taxon>
        <taxon>Bacillati</taxon>
        <taxon>Bacillota</taxon>
        <taxon>Clostridia</taxon>
        <taxon>Eubacteriales</taxon>
    </lineage>
</organism>
<dbReference type="EMBL" id="ABVQ01000031">
    <property type="protein sequence ID" value="EEC58789.1"/>
    <property type="molecule type" value="Genomic_DNA"/>
</dbReference>
<dbReference type="STRING" id="483218.BACPEC_00130"/>
<feature type="transmembrane region" description="Helical" evidence="1">
    <location>
        <begin position="338"/>
        <end position="361"/>
    </location>
</feature>
<proteinExistence type="predicted"/>
<sequence length="582" mass="63970">MGIRGDSAKSFLHVSLFSDTIKAADIKRGGITMIACPDCGSALEFDVAKQKLKCPSCRQEYGVTSVKDNTESADTFNVFRCSQCGGEVYSNDNTIAGFCSYCGAPAVRHSGTDKIEVPHYIIPFKVDKEGCKKIFEEFVDKNNYVPNDYRLEDGIHEFRGIYVPYHVYDAEFDGAYHMKGRSETVSGSGDKKKCNVKIWDINAVVSGSINKITHDASDAFDDDQSELINDNCKEFRKFAPGYLCGFYADSADVPAEEYTEFVKDTAYERAEKSVSVKMPGSIKTKSPNTRPDVKVTNTGDVLKPVWFMAYRNNNRMAYSVINGKTGKISCDLPVDIKWFFGISLAVSAVLFIVLNLLQGFILTAKSSIVMAAFINLTLSVLYNMNISKMYDHEIKHRYKARHTQGAVTLANSRLAGSLTAIAVFAVLSVLAVVAVPMITDRLQQADAAAQAVNAAAQAGMTAVAAGSEYRESGVSFKVAVCAITAFIQIIMISVSAPRYAVLFKNSTKSVPVSVLSLLATAVLIVTAFINPVDDIWYYIVVLGTYAVDIFTIFGIIRDYNLSCTRPLPQFELYKGGREHDRD</sequence>
<feature type="transmembrane region" description="Helical" evidence="1">
    <location>
        <begin position="509"/>
        <end position="529"/>
    </location>
</feature>
<accession>B7AN78</accession>
<evidence type="ECO:0000256" key="1">
    <source>
        <dbReference type="SAM" id="Phobius"/>
    </source>
</evidence>
<dbReference type="AlphaFoldDB" id="B7AN78"/>
<comment type="caution">
    <text evidence="2">The sequence shown here is derived from an EMBL/GenBank/DDBJ whole genome shotgun (WGS) entry which is preliminary data.</text>
</comment>
<dbReference type="Pfam" id="PF03966">
    <property type="entry name" value="Trm112p"/>
    <property type="match status" value="1"/>
</dbReference>